<sequence length="167" mass="17570">MKKLLYITAVTFSLALLTATGIAVAGEPAPPATSAPINKKMKKVKEVSVSTPTTAGGAMEPEGMGHAQPCFTEGAVTMTPMPIMIRKVSVLIESTPTNSDIEVNGVYIGATPLQVSLKEGVHYLKVSKEGFLAWQRAVKAFNGLYVSATLVKTSTTKDDVTRSAAAQ</sequence>
<proteinExistence type="predicted"/>
<gene>
    <name evidence="2" type="ORF">MNBD_NITROSPINAE03-822</name>
</gene>
<evidence type="ECO:0000313" key="2">
    <source>
        <dbReference type="EMBL" id="VAX24869.1"/>
    </source>
</evidence>
<feature type="domain" description="PEGA" evidence="1">
    <location>
        <begin position="89"/>
        <end position="150"/>
    </location>
</feature>
<organism evidence="2">
    <name type="scientific">hydrothermal vent metagenome</name>
    <dbReference type="NCBI Taxonomy" id="652676"/>
    <lineage>
        <taxon>unclassified sequences</taxon>
        <taxon>metagenomes</taxon>
        <taxon>ecological metagenomes</taxon>
    </lineage>
</organism>
<dbReference type="AlphaFoldDB" id="A0A3B1C3X4"/>
<reference evidence="2" key="1">
    <citation type="submission" date="2018-06" db="EMBL/GenBank/DDBJ databases">
        <authorList>
            <person name="Zhirakovskaya E."/>
        </authorList>
    </citation>
    <scope>NUCLEOTIDE SEQUENCE</scope>
</reference>
<name>A0A3B1C3X4_9ZZZZ</name>
<protein>
    <recommendedName>
        <fullName evidence="1">PEGA domain-containing protein</fullName>
    </recommendedName>
</protein>
<dbReference type="EMBL" id="UOGB01000307">
    <property type="protein sequence ID" value="VAX24869.1"/>
    <property type="molecule type" value="Genomic_DNA"/>
</dbReference>
<accession>A0A3B1C3X4</accession>
<evidence type="ECO:0000259" key="1">
    <source>
        <dbReference type="Pfam" id="PF08308"/>
    </source>
</evidence>
<dbReference type="InterPro" id="IPR013229">
    <property type="entry name" value="PEGA"/>
</dbReference>
<dbReference type="Pfam" id="PF08308">
    <property type="entry name" value="PEGA"/>
    <property type="match status" value="1"/>
</dbReference>